<evidence type="ECO:0000259" key="2">
    <source>
        <dbReference type="PROSITE" id="PS50105"/>
    </source>
</evidence>
<dbReference type="PANTHER" id="PTHR12247:SF131">
    <property type="entry name" value="LD05287P"/>
    <property type="match status" value="1"/>
</dbReference>
<dbReference type="OrthoDB" id="2390104at2759"/>
<dbReference type="GO" id="GO:0045892">
    <property type="term" value="P:negative regulation of DNA-templated transcription"/>
    <property type="evidence" value="ECO:0007669"/>
    <property type="project" value="TreeGrafter"/>
</dbReference>
<dbReference type="Pfam" id="PF07647">
    <property type="entry name" value="SAM_2"/>
    <property type="match status" value="1"/>
</dbReference>
<accession>A0A2T7PVZ7</accession>
<dbReference type="GO" id="GO:0005634">
    <property type="term" value="C:nucleus"/>
    <property type="evidence" value="ECO:0007669"/>
    <property type="project" value="TreeGrafter"/>
</dbReference>
<dbReference type="GO" id="GO:0003682">
    <property type="term" value="F:chromatin binding"/>
    <property type="evidence" value="ECO:0007669"/>
    <property type="project" value="TreeGrafter"/>
</dbReference>
<gene>
    <name evidence="3" type="ORF">C0Q70_00153</name>
</gene>
<feature type="compositionally biased region" description="Low complexity" evidence="1">
    <location>
        <begin position="363"/>
        <end position="386"/>
    </location>
</feature>
<dbReference type="InterPro" id="IPR050548">
    <property type="entry name" value="PcG_chromatin_remod_factors"/>
</dbReference>
<feature type="compositionally biased region" description="Low complexity" evidence="1">
    <location>
        <begin position="179"/>
        <end position="211"/>
    </location>
</feature>
<dbReference type="EMBL" id="PZQS01000001">
    <property type="protein sequence ID" value="PVD37557.1"/>
    <property type="molecule type" value="Genomic_DNA"/>
</dbReference>
<dbReference type="SUPFAM" id="SSF47769">
    <property type="entry name" value="SAM/Pointed domain"/>
    <property type="match status" value="1"/>
</dbReference>
<evidence type="ECO:0000313" key="3">
    <source>
        <dbReference type="EMBL" id="PVD37557.1"/>
    </source>
</evidence>
<dbReference type="Proteomes" id="UP000245119">
    <property type="component" value="Linkage Group LG1"/>
</dbReference>
<dbReference type="AlphaFoldDB" id="A0A2T7PVZ7"/>
<reference evidence="3 4" key="1">
    <citation type="submission" date="2018-04" db="EMBL/GenBank/DDBJ databases">
        <title>The genome of golden apple snail Pomacea canaliculata provides insight into stress tolerance and invasive adaptation.</title>
        <authorList>
            <person name="Liu C."/>
            <person name="Liu B."/>
            <person name="Ren Y."/>
            <person name="Zhang Y."/>
            <person name="Wang H."/>
            <person name="Li S."/>
            <person name="Jiang F."/>
            <person name="Yin L."/>
            <person name="Zhang G."/>
            <person name="Qian W."/>
            <person name="Fan W."/>
        </authorList>
    </citation>
    <scope>NUCLEOTIDE SEQUENCE [LARGE SCALE GENOMIC DNA]</scope>
    <source>
        <strain evidence="3">SZHN2017</strain>
        <tissue evidence="3">Muscle</tissue>
    </source>
</reference>
<dbReference type="SMART" id="SM00454">
    <property type="entry name" value="SAM"/>
    <property type="match status" value="1"/>
</dbReference>
<dbReference type="PROSITE" id="PS50105">
    <property type="entry name" value="SAM_DOMAIN"/>
    <property type="match status" value="1"/>
</dbReference>
<organism evidence="3 4">
    <name type="scientific">Pomacea canaliculata</name>
    <name type="common">Golden apple snail</name>
    <dbReference type="NCBI Taxonomy" id="400727"/>
    <lineage>
        <taxon>Eukaryota</taxon>
        <taxon>Metazoa</taxon>
        <taxon>Spiralia</taxon>
        <taxon>Lophotrochozoa</taxon>
        <taxon>Mollusca</taxon>
        <taxon>Gastropoda</taxon>
        <taxon>Caenogastropoda</taxon>
        <taxon>Architaenioglossa</taxon>
        <taxon>Ampullarioidea</taxon>
        <taxon>Ampullariidae</taxon>
        <taxon>Pomacea</taxon>
    </lineage>
</organism>
<dbReference type="Gene3D" id="1.10.150.50">
    <property type="entry name" value="Transcription Factor, Ets-1"/>
    <property type="match status" value="1"/>
</dbReference>
<feature type="compositionally biased region" description="Low complexity" evidence="1">
    <location>
        <begin position="404"/>
        <end position="421"/>
    </location>
</feature>
<dbReference type="InterPro" id="IPR013761">
    <property type="entry name" value="SAM/pointed_sf"/>
</dbReference>
<evidence type="ECO:0000313" key="4">
    <source>
        <dbReference type="Proteomes" id="UP000245119"/>
    </source>
</evidence>
<proteinExistence type="predicted"/>
<name>A0A2T7PVZ7_POMCA</name>
<dbReference type="PANTHER" id="PTHR12247">
    <property type="entry name" value="POLYCOMB GROUP PROTEIN"/>
    <property type="match status" value="1"/>
</dbReference>
<dbReference type="InterPro" id="IPR001660">
    <property type="entry name" value="SAM"/>
</dbReference>
<dbReference type="GO" id="GO:0042393">
    <property type="term" value="F:histone binding"/>
    <property type="evidence" value="ECO:0007669"/>
    <property type="project" value="TreeGrafter"/>
</dbReference>
<feature type="compositionally biased region" description="Polar residues" evidence="1">
    <location>
        <begin position="214"/>
        <end position="227"/>
    </location>
</feature>
<comment type="caution">
    <text evidence="3">The sequence shown here is derived from an EMBL/GenBank/DDBJ whole genome shotgun (WGS) entry which is preliminary data.</text>
</comment>
<keyword evidence="4" id="KW-1185">Reference proteome</keyword>
<feature type="compositionally biased region" description="Basic and acidic residues" evidence="1">
    <location>
        <begin position="166"/>
        <end position="177"/>
    </location>
</feature>
<feature type="compositionally biased region" description="Basic and acidic residues" evidence="1">
    <location>
        <begin position="26"/>
        <end position="37"/>
    </location>
</feature>
<feature type="compositionally biased region" description="Gly residues" evidence="1">
    <location>
        <begin position="534"/>
        <end position="547"/>
    </location>
</feature>
<feature type="compositionally biased region" description="Basic and acidic residues" evidence="1">
    <location>
        <begin position="510"/>
        <end position="532"/>
    </location>
</feature>
<feature type="compositionally biased region" description="Gly residues" evidence="1">
    <location>
        <begin position="13"/>
        <end position="25"/>
    </location>
</feature>
<feature type="compositionally biased region" description="Basic and acidic residues" evidence="1">
    <location>
        <begin position="267"/>
        <end position="284"/>
    </location>
</feature>
<dbReference type="CDD" id="cd09509">
    <property type="entry name" value="SAM_Polycomb"/>
    <property type="match status" value="1"/>
</dbReference>
<evidence type="ECO:0000256" key="1">
    <source>
        <dbReference type="SAM" id="MobiDB-lite"/>
    </source>
</evidence>
<feature type="region of interest" description="Disordered" evidence="1">
    <location>
        <begin position="123"/>
        <end position="553"/>
    </location>
</feature>
<feature type="compositionally biased region" description="Basic and acidic residues" evidence="1">
    <location>
        <begin position="491"/>
        <end position="503"/>
    </location>
</feature>
<feature type="compositionally biased region" description="Basic residues" evidence="1">
    <location>
        <begin position="451"/>
        <end position="473"/>
    </location>
</feature>
<feature type="compositionally biased region" description="Basic and acidic residues" evidence="1">
    <location>
        <begin position="324"/>
        <end position="341"/>
    </location>
</feature>
<feature type="compositionally biased region" description="Basic and acidic residues" evidence="1">
    <location>
        <begin position="426"/>
        <end position="450"/>
    </location>
</feature>
<feature type="compositionally biased region" description="Basic and acidic residues" evidence="1">
    <location>
        <begin position="474"/>
        <end position="484"/>
    </location>
</feature>
<sequence length="927" mass="97713">MATNARTGATGEVWGGGCGCGPVGDGKGEKRRIPNGERKRKSTGNAPENSGSGAFRAVGNLAKTQDSIVLDPKRVVMEKLVEASQSPLKESTLLNLPEMKSDTSICLAAPSVVCDASKALPDVGLNTPSLPSAAPPERVADINGNTPPASIGCSKDSVESASRLVVSDKPKTNEGQRHSNSTDTTTTTTNTSAQNSSSAADSAGVAATSDVRVLSSSGGATVTSVDKSLSRLALHQAAAATMKTPEETTSEKAATGPLPPCAAKTDVVNKEERLSAEPRSDKLSDSAAKTISRKETKEGLGSGEAKMKVDKSASSLPPAGAVVGDKEPSSEQKEKDNESKVAKVAAEHSAGPHRPRDQCNNKTTTPVTTTSTSTSTSTATVTTHKSTQSRDSGRDETKHRHNPSSTLSSSSFSSSAVTSATIPEAVRPEKGEHYTMKHSTGEHRSEEKFAPHKHSVGKSSDHHHHHHHHHHHVAASDKKERRSEVASGTAPDKDRHIPRDKESSSSSSSRHGDRESERRKHEDKVLEKERGRLATGGGGGGSSGGGKSAFSAEKHDPLPAQEFPAGALVRSDGSAEAAAFSDYMRVLAAGHHGLMPPPTACLPPMFPVRGPDVSVSTGLLHPMHACSMFSTPGGLLPKDSVMYSTSAGALSSPYVTQSVTPLHVMQPHQFQAAATTSVLDYSRSYPYPLPWASGLPFIVPDAMSAAAAAAANSAGAAAAAKRSRDEVDSAVDLSSKRLRLDQQLSAAGYGPALSMAPMDYMATFRGLPSMSCGMESSLYDKSAADYMRKRLYPEMPTASASGSLKGLESHYLSSLPDYYRALYCCGCMENRPEDVRTWSVEDVVKFVSALDGCSVYAEIFREQRVDGKILVLLTTDHLMKSLGMKLGPAILLTQRVAKILQEATRASGCDMCKRLASMVPALHSVGY</sequence>
<protein>
    <recommendedName>
        <fullName evidence="2">SAM domain-containing protein</fullName>
    </recommendedName>
</protein>
<feature type="compositionally biased region" description="Polar residues" evidence="1">
    <location>
        <begin position="43"/>
        <end position="52"/>
    </location>
</feature>
<feature type="domain" description="SAM" evidence="2">
    <location>
        <begin position="838"/>
        <end position="884"/>
    </location>
</feature>
<feature type="region of interest" description="Disordered" evidence="1">
    <location>
        <begin position="1"/>
        <end position="57"/>
    </location>
</feature>